<name>A0A5C3L4F7_COPMA</name>
<dbReference type="GO" id="GO:0005576">
    <property type="term" value="C:extracellular region"/>
    <property type="evidence" value="ECO:0007669"/>
    <property type="project" value="UniProtKB-SubCell"/>
</dbReference>
<dbReference type="AlphaFoldDB" id="A0A5C3L4F7"/>
<dbReference type="STRING" id="230819.A0A5C3L4F7"/>
<evidence type="ECO:0000256" key="8">
    <source>
        <dbReference type="ARBA" id="ARBA00023033"/>
    </source>
</evidence>
<evidence type="ECO:0000256" key="9">
    <source>
        <dbReference type="ARBA" id="ARBA00023157"/>
    </source>
</evidence>
<dbReference type="GO" id="GO:0046872">
    <property type="term" value="F:metal ion binding"/>
    <property type="evidence" value="ECO:0007669"/>
    <property type="project" value="UniProtKB-KW"/>
</dbReference>
<evidence type="ECO:0000256" key="11">
    <source>
        <dbReference type="ARBA" id="ARBA00046340"/>
    </source>
</evidence>
<keyword evidence="3" id="KW-0964">Secreted</keyword>
<evidence type="ECO:0000256" key="6">
    <source>
        <dbReference type="ARBA" id="ARBA00023002"/>
    </source>
</evidence>
<evidence type="ECO:0000256" key="1">
    <source>
        <dbReference type="ARBA" id="ARBA00001973"/>
    </source>
</evidence>
<dbReference type="Pfam" id="PF22810">
    <property type="entry name" value="LPMO_AA14"/>
    <property type="match status" value="1"/>
</dbReference>
<evidence type="ECO:0000256" key="12">
    <source>
        <dbReference type="SAM" id="MobiDB-lite"/>
    </source>
</evidence>
<sequence>MYCGKGNEVGVDNNNANIVSRPMFNARILTRRDWWFQHYAGCDQFPPPAGEVLEIPSGGEFTVELANNRAFTTRSGHPVLGIYPNGKDEITSDGISEEGCIFEPNIHTKSELEAAGTAFAISYANDFEQVTPENLVVFSVLYHTPYRRLSTYQAPNLPQCPPGGCTCAWGWLTSDCGRPDFYMQAFKCTVTNPDLTISPTTISPAQPPVWCEDDLTKCIKGPKQMIYFLQLDGNNVEVDGVDRDGKQKKPGCDATDLVGSNKK</sequence>
<reference evidence="13 14" key="1">
    <citation type="journal article" date="2019" name="Nat. Ecol. Evol.">
        <title>Megaphylogeny resolves global patterns of mushroom evolution.</title>
        <authorList>
            <person name="Varga T."/>
            <person name="Krizsan K."/>
            <person name="Foldi C."/>
            <person name="Dima B."/>
            <person name="Sanchez-Garcia M."/>
            <person name="Sanchez-Ramirez S."/>
            <person name="Szollosi G.J."/>
            <person name="Szarkandi J.G."/>
            <person name="Papp V."/>
            <person name="Albert L."/>
            <person name="Andreopoulos W."/>
            <person name="Angelini C."/>
            <person name="Antonin V."/>
            <person name="Barry K.W."/>
            <person name="Bougher N.L."/>
            <person name="Buchanan P."/>
            <person name="Buyck B."/>
            <person name="Bense V."/>
            <person name="Catcheside P."/>
            <person name="Chovatia M."/>
            <person name="Cooper J."/>
            <person name="Damon W."/>
            <person name="Desjardin D."/>
            <person name="Finy P."/>
            <person name="Geml J."/>
            <person name="Haridas S."/>
            <person name="Hughes K."/>
            <person name="Justo A."/>
            <person name="Karasinski D."/>
            <person name="Kautmanova I."/>
            <person name="Kiss B."/>
            <person name="Kocsube S."/>
            <person name="Kotiranta H."/>
            <person name="LaButti K.M."/>
            <person name="Lechner B.E."/>
            <person name="Liimatainen K."/>
            <person name="Lipzen A."/>
            <person name="Lukacs Z."/>
            <person name="Mihaltcheva S."/>
            <person name="Morgado L.N."/>
            <person name="Niskanen T."/>
            <person name="Noordeloos M.E."/>
            <person name="Ohm R.A."/>
            <person name="Ortiz-Santana B."/>
            <person name="Ovrebo C."/>
            <person name="Racz N."/>
            <person name="Riley R."/>
            <person name="Savchenko A."/>
            <person name="Shiryaev A."/>
            <person name="Soop K."/>
            <person name="Spirin V."/>
            <person name="Szebenyi C."/>
            <person name="Tomsovsky M."/>
            <person name="Tulloss R.E."/>
            <person name="Uehling J."/>
            <person name="Grigoriev I.V."/>
            <person name="Vagvolgyi C."/>
            <person name="Papp T."/>
            <person name="Martin F.M."/>
            <person name="Miettinen O."/>
            <person name="Hibbett D.S."/>
            <person name="Nagy L.G."/>
        </authorList>
    </citation>
    <scope>NUCLEOTIDE SEQUENCE [LARGE SCALE GENOMIC DNA]</scope>
    <source>
        <strain evidence="13 14">CBS 121175</strain>
    </source>
</reference>
<evidence type="ECO:0000256" key="7">
    <source>
        <dbReference type="ARBA" id="ARBA00023008"/>
    </source>
</evidence>
<evidence type="ECO:0000256" key="2">
    <source>
        <dbReference type="ARBA" id="ARBA00004613"/>
    </source>
</evidence>
<keyword evidence="5" id="KW-0732">Signal</keyword>
<accession>A0A5C3L4F7</accession>
<evidence type="ECO:0000256" key="4">
    <source>
        <dbReference type="ARBA" id="ARBA00022723"/>
    </source>
</evidence>
<dbReference type="Proteomes" id="UP000307440">
    <property type="component" value="Unassembled WGS sequence"/>
</dbReference>
<keyword evidence="4" id="KW-0479">Metal-binding</keyword>
<gene>
    <name evidence="13" type="ORF">FA15DRAFT_723035</name>
</gene>
<keyword evidence="6" id="KW-0560">Oxidoreductase</keyword>
<keyword evidence="8" id="KW-0503">Monooxygenase</keyword>
<dbReference type="GO" id="GO:0004497">
    <property type="term" value="F:monooxygenase activity"/>
    <property type="evidence" value="ECO:0007669"/>
    <property type="project" value="UniProtKB-KW"/>
</dbReference>
<protein>
    <submittedName>
        <fullName evidence="13">Uncharacterized protein</fullName>
    </submittedName>
</protein>
<evidence type="ECO:0000256" key="5">
    <source>
        <dbReference type="ARBA" id="ARBA00022729"/>
    </source>
</evidence>
<comment type="cofactor">
    <cofactor evidence="1">
        <name>Cu(2+)</name>
        <dbReference type="ChEBI" id="CHEBI:29036"/>
    </cofactor>
</comment>
<organism evidence="13 14">
    <name type="scientific">Coprinopsis marcescibilis</name>
    <name type="common">Agaric fungus</name>
    <name type="synonym">Psathyrella marcescibilis</name>
    <dbReference type="NCBI Taxonomy" id="230819"/>
    <lineage>
        <taxon>Eukaryota</taxon>
        <taxon>Fungi</taxon>
        <taxon>Dikarya</taxon>
        <taxon>Basidiomycota</taxon>
        <taxon>Agaricomycotina</taxon>
        <taxon>Agaricomycetes</taxon>
        <taxon>Agaricomycetidae</taxon>
        <taxon>Agaricales</taxon>
        <taxon>Agaricineae</taxon>
        <taxon>Psathyrellaceae</taxon>
        <taxon>Coprinopsis</taxon>
    </lineage>
</organism>
<keyword evidence="14" id="KW-1185">Reference proteome</keyword>
<dbReference type="EMBL" id="ML210163">
    <property type="protein sequence ID" value="TFK27578.1"/>
    <property type="molecule type" value="Genomic_DNA"/>
</dbReference>
<keyword evidence="10" id="KW-0325">Glycoprotein</keyword>
<feature type="region of interest" description="Disordered" evidence="12">
    <location>
        <begin position="240"/>
        <end position="263"/>
    </location>
</feature>
<evidence type="ECO:0000256" key="3">
    <source>
        <dbReference type="ARBA" id="ARBA00022525"/>
    </source>
</evidence>
<dbReference type="InterPro" id="IPR054497">
    <property type="entry name" value="LPMO_AA14"/>
</dbReference>
<comment type="similarity">
    <text evidence="11">Belongs to the polysaccharide monooxygenase AA14 family.</text>
</comment>
<evidence type="ECO:0000313" key="13">
    <source>
        <dbReference type="EMBL" id="TFK27578.1"/>
    </source>
</evidence>
<proteinExistence type="inferred from homology"/>
<keyword evidence="9" id="KW-1015">Disulfide bond</keyword>
<evidence type="ECO:0000256" key="10">
    <source>
        <dbReference type="ARBA" id="ARBA00023180"/>
    </source>
</evidence>
<comment type="subcellular location">
    <subcellularLocation>
        <location evidence="2">Secreted</location>
    </subcellularLocation>
</comment>
<keyword evidence="7" id="KW-0186">Copper</keyword>
<dbReference type="OrthoDB" id="2019572at2759"/>
<evidence type="ECO:0000313" key="14">
    <source>
        <dbReference type="Proteomes" id="UP000307440"/>
    </source>
</evidence>
<feature type="compositionally biased region" description="Basic and acidic residues" evidence="12">
    <location>
        <begin position="240"/>
        <end position="251"/>
    </location>
</feature>